<dbReference type="Proteomes" id="UP000789595">
    <property type="component" value="Unassembled WGS sequence"/>
</dbReference>
<evidence type="ECO:0000313" key="3">
    <source>
        <dbReference type="EMBL" id="CAH0379936.1"/>
    </source>
</evidence>
<reference evidence="3" key="1">
    <citation type="submission" date="2021-11" db="EMBL/GenBank/DDBJ databases">
        <authorList>
            <consortium name="Genoscope - CEA"/>
            <person name="William W."/>
        </authorList>
    </citation>
    <scope>NUCLEOTIDE SEQUENCE</scope>
</reference>
<evidence type="ECO:0000313" key="4">
    <source>
        <dbReference type="Proteomes" id="UP000789595"/>
    </source>
</evidence>
<dbReference type="GO" id="GO:0003755">
    <property type="term" value="F:peptidyl-prolyl cis-trans isomerase activity"/>
    <property type="evidence" value="ECO:0007669"/>
    <property type="project" value="InterPro"/>
</dbReference>
<name>A0A8J2T0Q0_9STRA</name>
<dbReference type="OrthoDB" id="408413at2759"/>
<dbReference type="Pfam" id="PF00160">
    <property type="entry name" value="Pro_isomerase"/>
    <property type="match status" value="1"/>
</dbReference>
<dbReference type="PANTHER" id="PTHR11071:SF561">
    <property type="entry name" value="PEPTIDYL-PROLYL CIS-TRANS ISOMERASE D-RELATED"/>
    <property type="match status" value="1"/>
</dbReference>
<protein>
    <recommendedName>
        <fullName evidence="2">PPIase cyclophilin-type domain-containing protein</fullName>
    </recommendedName>
</protein>
<dbReference type="GO" id="GO:0016018">
    <property type="term" value="F:cyclosporin A binding"/>
    <property type="evidence" value="ECO:0007669"/>
    <property type="project" value="TreeGrafter"/>
</dbReference>
<dbReference type="SUPFAM" id="SSF50891">
    <property type="entry name" value="Cyclophilin-like"/>
    <property type="match status" value="1"/>
</dbReference>
<accession>A0A8J2T0Q0</accession>
<dbReference type="PANTHER" id="PTHR11071">
    <property type="entry name" value="PEPTIDYL-PROLYL CIS-TRANS ISOMERASE"/>
    <property type="match status" value="1"/>
</dbReference>
<gene>
    <name evidence="3" type="ORF">PECAL_6P15720</name>
</gene>
<dbReference type="EMBL" id="CAKKNE010000006">
    <property type="protein sequence ID" value="CAH0379936.1"/>
    <property type="molecule type" value="Genomic_DNA"/>
</dbReference>
<sequence length="309" mass="34803">MNFSTKGAKKRPSWRDAQDEPQTKKQDTGNREAGEDASDDEGDAFEALKRDLATRERIKAQRKKQLDKEASIIARTRGEDTDRKPGVHVWLDVTIPKRSTHDAGKGRLIFELFEDVVPRTCKNFCQLITGEKGDGLRYEGSAFFRVEPGRGVCGGDIDKNDGTGGRSVYGRDYEDENHRLKHTNAGVLTTLTKRPNANQSQFEILLDERPELDGRRVVFGRLVDGYAILRELEKLGTVTGVPKELARIAKCGICDKMETSAAIVEKYQSELVIPKEVADMKEMAKNYRNKTNYYDNSTRSALFSWTTSC</sequence>
<organism evidence="3 4">
    <name type="scientific">Pelagomonas calceolata</name>
    <dbReference type="NCBI Taxonomy" id="35677"/>
    <lineage>
        <taxon>Eukaryota</taxon>
        <taxon>Sar</taxon>
        <taxon>Stramenopiles</taxon>
        <taxon>Ochrophyta</taxon>
        <taxon>Pelagophyceae</taxon>
        <taxon>Pelagomonadales</taxon>
        <taxon>Pelagomonadaceae</taxon>
        <taxon>Pelagomonas</taxon>
    </lineage>
</organism>
<proteinExistence type="predicted"/>
<dbReference type="GO" id="GO:0006457">
    <property type="term" value="P:protein folding"/>
    <property type="evidence" value="ECO:0007669"/>
    <property type="project" value="TreeGrafter"/>
</dbReference>
<keyword evidence="4" id="KW-1185">Reference proteome</keyword>
<dbReference type="PRINTS" id="PR00153">
    <property type="entry name" value="CSAPPISMRASE"/>
</dbReference>
<dbReference type="Gene3D" id="2.40.100.10">
    <property type="entry name" value="Cyclophilin-like"/>
    <property type="match status" value="1"/>
</dbReference>
<feature type="compositionally biased region" description="Basic and acidic residues" evidence="1">
    <location>
        <begin position="13"/>
        <end position="34"/>
    </location>
</feature>
<feature type="compositionally biased region" description="Acidic residues" evidence="1">
    <location>
        <begin position="35"/>
        <end position="44"/>
    </location>
</feature>
<dbReference type="PROSITE" id="PS50072">
    <property type="entry name" value="CSA_PPIASE_2"/>
    <property type="match status" value="1"/>
</dbReference>
<evidence type="ECO:0000256" key="1">
    <source>
        <dbReference type="SAM" id="MobiDB-lite"/>
    </source>
</evidence>
<feature type="domain" description="PPIase cyclophilin-type" evidence="2">
    <location>
        <begin position="106"/>
        <end position="253"/>
    </location>
</feature>
<dbReference type="InterPro" id="IPR029000">
    <property type="entry name" value="Cyclophilin-like_dom_sf"/>
</dbReference>
<feature type="region of interest" description="Disordered" evidence="1">
    <location>
        <begin position="1"/>
        <end position="46"/>
    </location>
</feature>
<evidence type="ECO:0000259" key="2">
    <source>
        <dbReference type="PROSITE" id="PS50072"/>
    </source>
</evidence>
<dbReference type="GO" id="GO:0005737">
    <property type="term" value="C:cytoplasm"/>
    <property type="evidence" value="ECO:0007669"/>
    <property type="project" value="TreeGrafter"/>
</dbReference>
<dbReference type="AlphaFoldDB" id="A0A8J2T0Q0"/>
<dbReference type="InterPro" id="IPR002130">
    <property type="entry name" value="Cyclophilin-type_PPIase_dom"/>
</dbReference>
<comment type="caution">
    <text evidence="3">The sequence shown here is derived from an EMBL/GenBank/DDBJ whole genome shotgun (WGS) entry which is preliminary data.</text>
</comment>